<dbReference type="SUPFAM" id="SSF144000">
    <property type="entry name" value="Oxysterol-binding protein-like"/>
    <property type="match status" value="1"/>
</dbReference>
<evidence type="ECO:0000256" key="5">
    <source>
        <dbReference type="SAM" id="MobiDB-lite"/>
    </source>
</evidence>
<keyword evidence="2" id="KW-0813">Transport</keyword>
<keyword evidence="4" id="KW-0446">Lipid-binding</keyword>
<dbReference type="Pfam" id="PF01237">
    <property type="entry name" value="Oxysterol_BP"/>
    <property type="match status" value="1"/>
</dbReference>
<sequence>FARAKAKDSYEVIVPKGPFSTRSPKDYEGTLSLRSAFTYRRKHCRLRKGSLSIFSDRNKTRIRHLIHLGITSSIACSKTRNRIVINTDEEIYRFQTKDSASLNKWIDNLIEHKAFALAISLKAEEVAERKSRKVTAKALAEKQAETTTTETSSVAPNKDLSVVVHSEEAGSKDIASFADQLNTVRKEGFLIISNLQENVINSSGNLILNRILQTSPIVFPISATPPTSSPMIKSISEERAPKKVVVVPKSKVSSERDEKTTSSESSEREKFLSKVSLVPAKSAKLDPLISVNAPTEGIKRRSSLPQPMGAGNVSLWSFFGQMLGKDMGKISLPVEIMEPLSVLQVVCEELEYSSLLDKAASETDPYKRMGYIGAFTVSRHSSTAFRALRKPFNSLEGETYEYVRHDLGWWYFGEQVSHNPGISATLAKGRGWELRQNAMFDSRFWGKTIVLTPNTSVDLLLTLQKETYYWRKVKTMIGNIFNEKKTVDHIGDLTIWSSNRTSCKIHFKQGCRDVTGNIFDNRNRPVHRISGNWEKSLAMWTGKHKFTLWEVGSLPPNHEKYYGFTYFALSLNEITQDINENLPPTDSRFRTDKRFLEHGKLNEARQEKHRLEEAQRARRKLRIYQPKWFDKEAPAKGEHVGNYKFTGRYWDARRKKFVNETFDQLW</sequence>
<evidence type="ECO:0000256" key="4">
    <source>
        <dbReference type="ARBA" id="ARBA00023121"/>
    </source>
</evidence>
<evidence type="ECO:0000256" key="2">
    <source>
        <dbReference type="ARBA" id="ARBA00022448"/>
    </source>
</evidence>
<organism evidence="7 8">
    <name type="scientific">Romanomermis culicivorax</name>
    <name type="common">Nematode worm</name>
    <dbReference type="NCBI Taxonomy" id="13658"/>
    <lineage>
        <taxon>Eukaryota</taxon>
        <taxon>Metazoa</taxon>
        <taxon>Ecdysozoa</taxon>
        <taxon>Nematoda</taxon>
        <taxon>Enoplea</taxon>
        <taxon>Dorylaimia</taxon>
        <taxon>Mermithida</taxon>
        <taxon>Mermithoidea</taxon>
        <taxon>Mermithidae</taxon>
        <taxon>Romanomermis</taxon>
    </lineage>
</organism>
<feature type="domain" description="PH" evidence="6">
    <location>
        <begin position="24"/>
        <end position="114"/>
    </location>
</feature>
<feature type="region of interest" description="Disordered" evidence="5">
    <location>
        <begin position="246"/>
        <end position="267"/>
    </location>
</feature>
<dbReference type="GO" id="GO:0120009">
    <property type="term" value="P:intermembrane lipid transfer"/>
    <property type="evidence" value="ECO:0007669"/>
    <property type="project" value="UniProtKB-ARBA"/>
</dbReference>
<dbReference type="CDD" id="cd00821">
    <property type="entry name" value="PH"/>
    <property type="match status" value="1"/>
</dbReference>
<dbReference type="InterPro" id="IPR037239">
    <property type="entry name" value="OSBP_sf"/>
</dbReference>
<dbReference type="GO" id="GO:0032934">
    <property type="term" value="F:sterol binding"/>
    <property type="evidence" value="ECO:0007669"/>
    <property type="project" value="TreeGrafter"/>
</dbReference>
<keyword evidence="7" id="KW-1185">Reference proteome</keyword>
<dbReference type="Gene3D" id="2.30.29.30">
    <property type="entry name" value="Pleckstrin-homology domain (PH domain)/Phosphotyrosine-binding domain (PTB)"/>
    <property type="match status" value="1"/>
</dbReference>
<proteinExistence type="inferred from homology"/>
<protein>
    <submittedName>
        <fullName evidence="8">PH domain-containing protein</fullName>
    </submittedName>
</protein>
<evidence type="ECO:0000313" key="8">
    <source>
        <dbReference type="WBParaSite" id="nRc.2.0.1.t38861-RA"/>
    </source>
</evidence>
<comment type="similarity">
    <text evidence="1">Belongs to the OSBP family.</text>
</comment>
<dbReference type="GO" id="GO:0097038">
    <property type="term" value="C:perinuclear endoplasmic reticulum"/>
    <property type="evidence" value="ECO:0007669"/>
    <property type="project" value="TreeGrafter"/>
</dbReference>
<evidence type="ECO:0000256" key="1">
    <source>
        <dbReference type="ARBA" id="ARBA00008842"/>
    </source>
</evidence>
<dbReference type="Gene3D" id="2.40.160.120">
    <property type="match status" value="1"/>
</dbReference>
<accession>A0A915KM37</accession>
<evidence type="ECO:0000313" key="7">
    <source>
        <dbReference type="Proteomes" id="UP000887565"/>
    </source>
</evidence>
<name>A0A915KM37_ROMCU</name>
<dbReference type="Proteomes" id="UP000887565">
    <property type="component" value="Unplaced"/>
</dbReference>
<dbReference type="GO" id="GO:0005829">
    <property type="term" value="C:cytosol"/>
    <property type="evidence" value="ECO:0007669"/>
    <property type="project" value="TreeGrafter"/>
</dbReference>
<evidence type="ECO:0000256" key="3">
    <source>
        <dbReference type="ARBA" id="ARBA00023055"/>
    </source>
</evidence>
<dbReference type="SUPFAM" id="SSF50729">
    <property type="entry name" value="PH domain-like"/>
    <property type="match status" value="1"/>
</dbReference>
<dbReference type="InterPro" id="IPR011993">
    <property type="entry name" value="PH-like_dom_sf"/>
</dbReference>
<dbReference type="AlphaFoldDB" id="A0A915KM37"/>
<dbReference type="PANTHER" id="PTHR10972">
    <property type="entry name" value="OXYSTEROL-BINDING PROTEIN-RELATED"/>
    <property type="match status" value="1"/>
</dbReference>
<reference evidence="8" key="1">
    <citation type="submission" date="2022-11" db="UniProtKB">
        <authorList>
            <consortium name="WormBaseParasite"/>
        </authorList>
    </citation>
    <scope>IDENTIFICATION</scope>
</reference>
<feature type="compositionally biased region" description="Basic and acidic residues" evidence="5">
    <location>
        <begin position="252"/>
        <end position="267"/>
    </location>
</feature>
<dbReference type="PROSITE" id="PS50003">
    <property type="entry name" value="PH_DOMAIN"/>
    <property type="match status" value="1"/>
</dbReference>
<keyword evidence="3" id="KW-0445">Lipid transport</keyword>
<dbReference type="InterPro" id="IPR001849">
    <property type="entry name" value="PH_domain"/>
</dbReference>
<dbReference type="WBParaSite" id="nRc.2.0.1.t38861-RA">
    <property type="protein sequence ID" value="nRc.2.0.1.t38861-RA"/>
    <property type="gene ID" value="nRc.2.0.1.g38861"/>
</dbReference>
<dbReference type="FunFam" id="2.40.160.120:FF:000001">
    <property type="entry name" value="Oxysterol-binding protein"/>
    <property type="match status" value="1"/>
</dbReference>
<dbReference type="GO" id="GO:0005886">
    <property type="term" value="C:plasma membrane"/>
    <property type="evidence" value="ECO:0007669"/>
    <property type="project" value="TreeGrafter"/>
</dbReference>
<dbReference type="PANTHER" id="PTHR10972:SF203">
    <property type="entry name" value="OXYSTEROL-BINDING PROTEIN HOMOLOG 3"/>
    <property type="match status" value="1"/>
</dbReference>
<dbReference type="InterPro" id="IPR000648">
    <property type="entry name" value="Oxysterol-bd"/>
</dbReference>
<evidence type="ECO:0000259" key="6">
    <source>
        <dbReference type="PROSITE" id="PS50003"/>
    </source>
</evidence>
<dbReference type="SMART" id="SM00233">
    <property type="entry name" value="PH"/>
    <property type="match status" value="1"/>
</dbReference>